<evidence type="ECO:0000256" key="1">
    <source>
        <dbReference type="SAM" id="MobiDB-lite"/>
    </source>
</evidence>
<organism evidence="2 3">
    <name type="scientific">Euplotes crassus</name>
    <dbReference type="NCBI Taxonomy" id="5936"/>
    <lineage>
        <taxon>Eukaryota</taxon>
        <taxon>Sar</taxon>
        <taxon>Alveolata</taxon>
        <taxon>Ciliophora</taxon>
        <taxon>Intramacronucleata</taxon>
        <taxon>Spirotrichea</taxon>
        <taxon>Hypotrichia</taxon>
        <taxon>Euplotida</taxon>
        <taxon>Euplotidae</taxon>
        <taxon>Moneuplotes</taxon>
    </lineage>
</organism>
<gene>
    <name evidence="2" type="ORF">ECRASSUSDP1_LOCUS1334</name>
</gene>
<dbReference type="AlphaFoldDB" id="A0AAD1U673"/>
<evidence type="ECO:0000313" key="3">
    <source>
        <dbReference type="Proteomes" id="UP001295684"/>
    </source>
</evidence>
<dbReference type="Proteomes" id="UP001295684">
    <property type="component" value="Unassembled WGS sequence"/>
</dbReference>
<sequence length="562" mass="65609">MEEKRIDEIPKINSTTLNLSHLHRMEMASESATPIPLPLEDGITRKNYRYIKPVFAYKNPEMYKKNNVILQSEEVAEKSSEAPTRRYTLATSIFKQRNLKIPKGDICKLAKGVVQTDEIHKSDSNHTSAFSRYSDGVSKPSISTDKHEDLNNQKPPSFAKNQALCDGNANSEQEKKDCRTPEQILNEAIETCQTNMRLDQKTYEVLKPICDSLLQSVSENYKEEQYLNLDFNRRNIMTHCSDYTEEKPLWFDSDDLQFYDPLKERHKERILAYQLAATQQEFHGKEHEIQSKLNKEIPALRVDEEDKVMSQRGIKRAGTKNKSNSSKVIVLSDSEDQSCIPVPITRMEDLNAKYDENLTFALREGLMHFCRKRDLKKDLREEKSVSFLRSPLMTDFKQFKNWLSHRSKDENSATLKKATYSQINNQIIALGMKNLEPNRFKQIEFQTLFFHYAHAETLRIFRSIKLSLVLEFKNKKDILKVIESFKNSLRKMDRFKKMAAAWASDQKLIQDYSEHNYRETLHLFISYVEDSMQNTKEILKKIEDVPTKLAQLEAELEEKDSK</sequence>
<keyword evidence="3" id="KW-1185">Reference proteome</keyword>
<proteinExistence type="predicted"/>
<name>A0AAD1U673_EUPCR</name>
<accession>A0AAD1U673</accession>
<reference evidence="2" key="1">
    <citation type="submission" date="2023-07" db="EMBL/GenBank/DDBJ databases">
        <authorList>
            <consortium name="AG Swart"/>
            <person name="Singh M."/>
            <person name="Singh A."/>
            <person name="Seah K."/>
            <person name="Emmerich C."/>
        </authorList>
    </citation>
    <scope>NUCLEOTIDE SEQUENCE</scope>
    <source>
        <strain evidence="2">DP1</strain>
    </source>
</reference>
<comment type="caution">
    <text evidence="2">The sequence shown here is derived from an EMBL/GenBank/DDBJ whole genome shotgun (WGS) entry which is preliminary data.</text>
</comment>
<evidence type="ECO:0000313" key="2">
    <source>
        <dbReference type="EMBL" id="CAI2360038.1"/>
    </source>
</evidence>
<feature type="region of interest" description="Disordered" evidence="1">
    <location>
        <begin position="117"/>
        <end position="164"/>
    </location>
</feature>
<dbReference type="EMBL" id="CAMPGE010001258">
    <property type="protein sequence ID" value="CAI2360038.1"/>
    <property type="molecule type" value="Genomic_DNA"/>
</dbReference>
<protein>
    <submittedName>
        <fullName evidence="2">Uncharacterized protein</fullName>
    </submittedName>
</protein>